<dbReference type="Pfam" id="PF13521">
    <property type="entry name" value="AAA_28"/>
    <property type="match status" value="1"/>
</dbReference>
<evidence type="ECO:0000313" key="5">
    <source>
        <dbReference type="Proteomes" id="UP000249134"/>
    </source>
</evidence>
<dbReference type="GO" id="GO:0009435">
    <property type="term" value="P:NAD+ biosynthetic process"/>
    <property type="evidence" value="ECO:0007669"/>
    <property type="project" value="InterPro"/>
</dbReference>
<dbReference type="InterPro" id="IPR027417">
    <property type="entry name" value="P-loop_NTPase"/>
</dbReference>
<dbReference type="GO" id="GO:0050262">
    <property type="term" value="F:ribosylnicotinamide kinase activity"/>
    <property type="evidence" value="ECO:0007669"/>
    <property type="project" value="InterPro"/>
</dbReference>
<dbReference type="PANTHER" id="PTHR37512:SF1">
    <property type="entry name" value="NADR_TTD14 AAA DOMAIN-CONTAINING PROTEIN"/>
    <property type="match status" value="1"/>
</dbReference>
<dbReference type="NCBIfam" id="TIGR00125">
    <property type="entry name" value="cyt_tran_rel"/>
    <property type="match status" value="1"/>
</dbReference>
<name>A0A2X4ZBR2_LEDLE</name>
<dbReference type="InterPro" id="IPR004821">
    <property type="entry name" value="Cyt_trans-like"/>
</dbReference>
<dbReference type="EMBL" id="LS483476">
    <property type="protein sequence ID" value="SQI61925.1"/>
    <property type="molecule type" value="Genomic_DNA"/>
</dbReference>
<dbReference type="Gene3D" id="3.40.50.300">
    <property type="entry name" value="P-loop containing nucleotide triphosphate hydrolases"/>
    <property type="match status" value="1"/>
</dbReference>
<keyword evidence="1" id="KW-0547">Nucleotide-binding</keyword>
<dbReference type="STRING" id="1348624.GCA_001591545_02288"/>
<dbReference type="InterPro" id="IPR052735">
    <property type="entry name" value="NAD_biosynth-regulator"/>
</dbReference>
<dbReference type="NCBIfam" id="NF005988">
    <property type="entry name" value="PRK08099.1"/>
    <property type="match status" value="1"/>
</dbReference>
<feature type="binding site" evidence="1">
    <location>
        <begin position="81"/>
        <end position="90"/>
    </location>
    <ligand>
        <name>NAD(+)</name>
        <dbReference type="ChEBI" id="CHEBI:57540"/>
        <label>1</label>
    </ligand>
</feature>
<accession>A0A2X4ZBR2</accession>
<dbReference type="PIRSF" id="PIRSF004776">
    <property type="entry name" value="NadR_NMNAT/RNK"/>
    <property type="match status" value="1"/>
</dbReference>
<evidence type="ECO:0000256" key="1">
    <source>
        <dbReference type="PIRSR" id="PIRSR004776-1"/>
    </source>
</evidence>
<dbReference type="InterPro" id="IPR014729">
    <property type="entry name" value="Rossmann-like_a/b/a_fold"/>
</dbReference>
<evidence type="ECO:0000259" key="2">
    <source>
        <dbReference type="Pfam" id="PF01467"/>
    </source>
</evidence>
<dbReference type="SUPFAM" id="SSF52540">
    <property type="entry name" value="P-loop containing nucleoside triphosphate hydrolases"/>
    <property type="match status" value="1"/>
</dbReference>
<gene>
    <name evidence="4" type="primary">nadR_2</name>
    <name evidence="4" type="ORF">NCTC4824_03493</name>
</gene>
<dbReference type="Proteomes" id="UP000249134">
    <property type="component" value="Chromosome 1"/>
</dbReference>
<dbReference type="Gene3D" id="3.40.50.620">
    <property type="entry name" value="HUPs"/>
    <property type="match status" value="1"/>
</dbReference>
<organism evidence="4 5">
    <name type="scientific">Lederbergia lenta</name>
    <name type="common">Bacillus lentus</name>
    <dbReference type="NCBI Taxonomy" id="1467"/>
    <lineage>
        <taxon>Bacteria</taxon>
        <taxon>Bacillati</taxon>
        <taxon>Bacillota</taxon>
        <taxon>Bacilli</taxon>
        <taxon>Bacillales</taxon>
        <taxon>Bacillaceae</taxon>
        <taxon>Lederbergia</taxon>
    </lineage>
</organism>
<protein>
    <submittedName>
        <fullName evidence="4">Trifunctional NAD biosynthesis/regulator protein NadR</fullName>
    </submittedName>
</protein>
<evidence type="ECO:0000313" key="4">
    <source>
        <dbReference type="EMBL" id="SQI61925.1"/>
    </source>
</evidence>
<dbReference type="KEGG" id="blen:NCTC4824_03493"/>
<dbReference type="SUPFAM" id="SSF52374">
    <property type="entry name" value="Nucleotidylyl transferase"/>
    <property type="match status" value="1"/>
</dbReference>
<dbReference type="RefSeq" id="WP_066141652.1">
    <property type="nucleotide sequence ID" value="NZ_CBCSGM010000003.1"/>
</dbReference>
<dbReference type="Pfam" id="PF01467">
    <property type="entry name" value="CTP_transf_like"/>
    <property type="match status" value="1"/>
</dbReference>
<feature type="domain" description="NadR/Ttd14 AAA" evidence="3">
    <location>
        <begin position="168"/>
        <end position="327"/>
    </location>
</feature>
<dbReference type="InterPro" id="IPR038727">
    <property type="entry name" value="NadR/Ttd14_AAA_dom"/>
</dbReference>
<dbReference type="InterPro" id="IPR016429">
    <property type="entry name" value="NAD_NadR"/>
</dbReference>
<feature type="binding site" evidence="1">
    <location>
        <position position="15"/>
    </location>
    <ligand>
        <name>NAD(+)</name>
        <dbReference type="ChEBI" id="CHEBI:57540"/>
        <label>1</label>
    </ligand>
</feature>
<sequence length="339" mass="40172">MKKVGMYGGKFLPVHQGHVNAMTIASTMVDELHIIVSYDEEYEKRYFENSSLEPIPYKQRLRWWSQMTKQMDHVYVHAVKEKQTGSFSDWEEGARQIKQAVGKEIDVVFSSEKNYSPTFEKLYPQAVHEIIDNERIMVDISATRIREEGVYQHWEMIPEEVRPYFVKKVVVVGTESCGKSTLVKNLARIFNTRYVEEYGRTYYEKFKDCVSVTQESDYHEIAFEQKYHEKMQAERANKVLFIDTEAIVTQYYSELYVNKNQEILTSIAKLQDYDLYLFLEPDVVWVDDGTRVHGEQYVRDENNQRLKKMLNNYGVNFHEINGSYYERLKKSRQLVESIL</sequence>
<dbReference type="PANTHER" id="PTHR37512">
    <property type="entry name" value="TRIFUNCTIONAL NAD BIOSYNTHESIS/REGULATOR PROTEIN NADR"/>
    <property type="match status" value="1"/>
</dbReference>
<reference evidence="4 5" key="1">
    <citation type="submission" date="2018-06" db="EMBL/GenBank/DDBJ databases">
        <authorList>
            <consortium name="Pathogen Informatics"/>
            <person name="Doyle S."/>
        </authorList>
    </citation>
    <scope>NUCLEOTIDE SEQUENCE [LARGE SCALE GENOMIC DNA]</scope>
    <source>
        <strain evidence="4 5">NCTC4824</strain>
    </source>
</reference>
<dbReference type="AlphaFoldDB" id="A0A2X4ZBR2"/>
<proteinExistence type="predicted"/>
<dbReference type="GO" id="GO:0000166">
    <property type="term" value="F:nucleotide binding"/>
    <property type="evidence" value="ECO:0007669"/>
    <property type="project" value="UniProtKB-KW"/>
</dbReference>
<feature type="binding site" evidence="1">
    <location>
        <begin position="110"/>
        <end position="112"/>
    </location>
    <ligand>
        <name>NAD(+)</name>
        <dbReference type="ChEBI" id="CHEBI:57540"/>
        <label>1</label>
    </ligand>
</feature>
<dbReference type="GO" id="GO:0000309">
    <property type="term" value="F:nicotinamide-nucleotide adenylyltransferase activity"/>
    <property type="evidence" value="ECO:0007669"/>
    <property type="project" value="InterPro"/>
</dbReference>
<evidence type="ECO:0000259" key="3">
    <source>
        <dbReference type="Pfam" id="PF13521"/>
    </source>
</evidence>
<keyword evidence="5" id="KW-1185">Reference proteome</keyword>
<feature type="domain" description="Cytidyltransferase-like" evidence="2">
    <location>
        <begin position="6"/>
        <end position="147"/>
    </location>
</feature>